<dbReference type="EMBL" id="JAHQIW010001032">
    <property type="protein sequence ID" value="KAJ1351222.1"/>
    <property type="molecule type" value="Genomic_DNA"/>
</dbReference>
<evidence type="ECO:0000313" key="2">
    <source>
        <dbReference type="Proteomes" id="UP001196413"/>
    </source>
</evidence>
<name>A0AAD5QHM4_PARTN</name>
<protein>
    <submittedName>
        <fullName evidence="1">Uncharacterized protein</fullName>
    </submittedName>
</protein>
<reference evidence="1" key="1">
    <citation type="submission" date="2021-06" db="EMBL/GenBank/DDBJ databases">
        <title>Parelaphostrongylus tenuis whole genome reference sequence.</title>
        <authorList>
            <person name="Garwood T.J."/>
            <person name="Larsen P.A."/>
            <person name="Fountain-Jones N.M."/>
            <person name="Garbe J.R."/>
            <person name="Macchietto M.G."/>
            <person name="Kania S.A."/>
            <person name="Gerhold R.W."/>
            <person name="Richards J.E."/>
            <person name="Wolf T.M."/>
        </authorList>
    </citation>
    <scope>NUCLEOTIDE SEQUENCE</scope>
    <source>
        <strain evidence="1">MNPRO001-30</strain>
        <tissue evidence="1">Meninges</tissue>
    </source>
</reference>
<sequence>MKPEELLQIPDSEARNIIYAVELIEKEASLELALSVDLTETQLVLQVQLCYPKFSSSFGCSYFNDMS</sequence>
<dbReference type="Proteomes" id="UP001196413">
    <property type="component" value="Unassembled WGS sequence"/>
</dbReference>
<dbReference type="AlphaFoldDB" id="A0AAD5QHM4"/>
<proteinExistence type="predicted"/>
<keyword evidence="2" id="KW-1185">Reference proteome</keyword>
<comment type="caution">
    <text evidence="1">The sequence shown here is derived from an EMBL/GenBank/DDBJ whole genome shotgun (WGS) entry which is preliminary data.</text>
</comment>
<organism evidence="1 2">
    <name type="scientific">Parelaphostrongylus tenuis</name>
    <name type="common">Meningeal worm</name>
    <dbReference type="NCBI Taxonomy" id="148309"/>
    <lineage>
        <taxon>Eukaryota</taxon>
        <taxon>Metazoa</taxon>
        <taxon>Ecdysozoa</taxon>
        <taxon>Nematoda</taxon>
        <taxon>Chromadorea</taxon>
        <taxon>Rhabditida</taxon>
        <taxon>Rhabditina</taxon>
        <taxon>Rhabditomorpha</taxon>
        <taxon>Strongyloidea</taxon>
        <taxon>Metastrongylidae</taxon>
        <taxon>Parelaphostrongylus</taxon>
    </lineage>
</organism>
<evidence type="ECO:0000313" key="1">
    <source>
        <dbReference type="EMBL" id="KAJ1351222.1"/>
    </source>
</evidence>
<accession>A0AAD5QHM4</accession>
<gene>
    <name evidence="1" type="ORF">KIN20_007197</name>
</gene>